<evidence type="ECO:0000313" key="2">
    <source>
        <dbReference type="EMBL" id="MFB9905649.1"/>
    </source>
</evidence>
<feature type="compositionally biased region" description="Basic residues" evidence="1">
    <location>
        <begin position="1"/>
        <end position="10"/>
    </location>
</feature>
<proteinExistence type="predicted"/>
<evidence type="ECO:0000313" key="3">
    <source>
        <dbReference type="Proteomes" id="UP001589693"/>
    </source>
</evidence>
<dbReference type="EMBL" id="JBHLZU010000014">
    <property type="protein sequence ID" value="MFB9905649.1"/>
    <property type="molecule type" value="Genomic_DNA"/>
</dbReference>
<dbReference type="Pfam" id="PF05331">
    <property type="entry name" value="DUF742"/>
    <property type="match status" value="1"/>
</dbReference>
<dbReference type="InterPro" id="IPR007995">
    <property type="entry name" value="DUF742"/>
</dbReference>
<dbReference type="RefSeq" id="WP_377852952.1">
    <property type="nucleotide sequence ID" value="NZ_JBHLZU010000014.1"/>
</dbReference>
<dbReference type="PANTHER" id="PTHR36221:SF1">
    <property type="entry name" value="DUF742 DOMAIN-CONTAINING PROTEIN"/>
    <property type="match status" value="1"/>
</dbReference>
<gene>
    <name evidence="2" type="ORF">ACFFQA_17080</name>
</gene>
<name>A0ABV5ZXL7_9PSEU</name>
<reference evidence="2 3" key="1">
    <citation type="submission" date="2024-09" db="EMBL/GenBank/DDBJ databases">
        <authorList>
            <person name="Sun Q."/>
            <person name="Mori K."/>
        </authorList>
    </citation>
    <scope>NUCLEOTIDE SEQUENCE [LARGE SCALE GENOMIC DNA]</scope>
    <source>
        <strain evidence="2 3">TBRC 7907</strain>
    </source>
</reference>
<comment type="caution">
    <text evidence="2">The sequence shown here is derived from an EMBL/GenBank/DDBJ whole genome shotgun (WGS) entry which is preliminary data.</text>
</comment>
<organism evidence="2 3">
    <name type="scientific">Allokutzneria oryzae</name>
    <dbReference type="NCBI Taxonomy" id="1378989"/>
    <lineage>
        <taxon>Bacteria</taxon>
        <taxon>Bacillati</taxon>
        <taxon>Actinomycetota</taxon>
        <taxon>Actinomycetes</taxon>
        <taxon>Pseudonocardiales</taxon>
        <taxon>Pseudonocardiaceae</taxon>
        <taxon>Allokutzneria</taxon>
    </lineage>
</organism>
<accession>A0ABV5ZXL7</accession>
<dbReference type="PANTHER" id="PTHR36221">
    <property type="entry name" value="DUF742 DOMAIN-CONTAINING PROTEIN"/>
    <property type="match status" value="1"/>
</dbReference>
<sequence>MTGRNRRPRTPRFQPLPYGGWPDYQTWADNDFQPRPAGPAPRPHPDAEATVVIPLPVSRRRPDAFVEWADDDAVVRPYLRTHGRVSSAYDLRLETMVSASGKRPVTASMSPDVAAVRSLCAQKPQSVAELSAYLKAPLGVTRVIIGDAIEGGLVSVRRGACPADNRPSADVLRQVRDGLRAMG</sequence>
<feature type="region of interest" description="Disordered" evidence="1">
    <location>
        <begin position="1"/>
        <end position="47"/>
    </location>
</feature>
<keyword evidence="3" id="KW-1185">Reference proteome</keyword>
<evidence type="ECO:0000256" key="1">
    <source>
        <dbReference type="SAM" id="MobiDB-lite"/>
    </source>
</evidence>
<protein>
    <submittedName>
        <fullName evidence="2">DUF742 domain-containing protein</fullName>
    </submittedName>
</protein>
<dbReference type="Proteomes" id="UP001589693">
    <property type="component" value="Unassembled WGS sequence"/>
</dbReference>